<gene>
    <name evidence="2" type="ORF">IW19_12915</name>
</gene>
<dbReference type="Proteomes" id="UP000028715">
    <property type="component" value="Unassembled WGS sequence"/>
</dbReference>
<reference evidence="2 3" key="1">
    <citation type="submission" date="2014-07" db="EMBL/GenBank/DDBJ databases">
        <title>Genome of Flavobacterium reichenbachii LMG 25512.</title>
        <authorList>
            <person name="Stropko S.J."/>
            <person name="Pipes S.E."/>
            <person name="Newman J.D."/>
        </authorList>
    </citation>
    <scope>NUCLEOTIDE SEQUENCE [LARGE SCALE GENOMIC DNA]</scope>
    <source>
        <strain evidence="2 3">LMG 25512</strain>
    </source>
</reference>
<dbReference type="EMBL" id="JPRL01000001">
    <property type="protein sequence ID" value="KFF06361.1"/>
    <property type="molecule type" value="Genomic_DNA"/>
</dbReference>
<dbReference type="AlphaFoldDB" id="A0A085ZPJ7"/>
<protein>
    <submittedName>
        <fullName evidence="2">Uncharacterized protein</fullName>
    </submittedName>
</protein>
<proteinExistence type="predicted"/>
<name>A0A085ZPJ7_9FLAO</name>
<keyword evidence="1" id="KW-0812">Transmembrane</keyword>
<organism evidence="2 3">
    <name type="scientific">Flavobacterium reichenbachii</name>
    <dbReference type="NCBI Taxonomy" id="362418"/>
    <lineage>
        <taxon>Bacteria</taxon>
        <taxon>Pseudomonadati</taxon>
        <taxon>Bacteroidota</taxon>
        <taxon>Flavobacteriia</taxon>
        <taxon>Flavobacteriales</taxon>
        <taxon>Flavobacteriaceae</taxon>
        <taxon>Flavobacterium</taxon>
    </lineage>
</organism>
<sequence>MKTFEDLQNIWNQQTEYDSKPAAAAVIEKAEAHTKKIKRNHFWTRAILSLTVIILIFYYIWAGAYKQTQFSFGLCIMITMLIIRVALEWISGEKLENLKTDVTLLEYSKQANQFYQWRKKIHYIFTPIIYLTYTAGFTFLLPIFKETFSRGFYLYVVSSGFVFLLVFGLIMVRIIKKEMQLLDFLKSIS</sequence>
<feature type="transmembrane region" description="Helical" evidence="1">
    <location>
        <begin position="152"/>
        <end position="172"/>
    </location>
</feature>
<dbReference type="RefSeq" id="WP_035684616.1">
    <property type="nucleotide sequence ID" value="NZ_JPRL01000001.1"/>
</dbReference>
<keyword evidence="1" id="KW-1133">Transmembrane helix</keyword>
<evidence type="ECO:0000256" key="1">
    <source>
        <dbReference type="SAM" id="Phobius"/>
    </source>
</evidence>
<comment type="caution">
    <text evidence="2">The sequence shown here is derived from an EMBL/GenBank/DDBJ whole genome shotgun (WGS) entry which is preliminary data.</text>
</comment>
<feature type="transmembrane region" description="Helical" evidence="1">
    <location>
        <begin position="42"/>
        <end position="62"/>
    </location>
</feature>
<dbReference type="eggNOG" id="ENOG5032FMU">
    <property type="taxonomic scope" value="Bacteria"/>
</dbReference>
<dbReference type="OrthoDB" id="659392at2"/>
<keyword evidence="1" id="KW-0472">Membrane</keyword>
<feature type="transmembrane region" description="Helical" evidence="1">
    <location>
        <begin position="121"/>
        <end position="140"/>
    </location>
</feature>
<dbReference type="STRING" id="362418.IW19_12915"/>
<keyword evidence="3" id="KW-1185">Reference proteome</keyword>
<accession>A0A085ZPJ7</accession>
<evidence type="ECO:0000313" key="3">
    <source>
        <dbReference type="Proteomes" id="UP000028715"/>
    </source>
</evidence>
<evidence type="ECO:0000313" key="2">
    <source>
        <dbReference type="EMBL" id="KFF06361.1"/>
    </source>
</evidence>
<feature type="transmembrane region" description="Helical" evidence="1">
    <location>
        <begin position="68"/>
        <end position="87"/>
    </location>
</feature>